<keyword evidence="3" id="KW-1185">Reference proteome</keyword>
<accession>A0A1H0PFP1</accession>
<dbReference type="EMBL" id="FNIR01000009">
    <property type="protein sequence ID" value="SDP03912.1"/>
    <property type="molecule type" value="Genomic_DNA"/>
</dbReference>
<feature type="chain" id="PRO_5039450755" evidence="1">
    <location>
        <begin position="22"/>
        <end position="336"/>
    </location>
</feature>
<dbReference type="Proteomes" id="UP000199088">
    <property type="component" value="Unassembled WGS sequence"/>
</dbReference>
<dbReference type="AlphaFoldDB" id="A0A1H0PFP1"/>
<dbReference type="PROSITE" id="PS51257">
    <property type="entry name" value="PROKAR_LIPOPROTEIN"/>
    <property type="match status" value="1"/>
</dbReference>
<keyword evidence="1" id="KW-0732">Signal</keyword>
<organism evidence="2 3">
    <name type="scientific">Klenkia soli</name>
    <dbReference type="NCBI Taxonomy" id="1052260"/>
    <lineage>
        <taxon>Bacteria</taxon>
        <taxon>Bacillati</taxon>
        <taxon>Actinomycetota</taxon>
        <taxon>Actinomycetes</taxon>
        <taxon>Geodermatophilales</taxon>
        <taxon>Geodermatophilaceae</taxon>
        <taxon>Klenkia</taxon>
    </lineage>
</organism>
<evidence type="ECO:0000256" key="1">
    <source>
        <dbReference type="SAM" id="SignalP"/>
    </source>
</evidence>
<dbReference type="OrthoDB" id="3403621at2"/>
<dbReference type="STRING" id="1052260.SAMN05660199_03080"/>
<evidence type="ECO:0000313" key="2">
    <source>
        <dbReference type="EMBL" id="SDP03912.1"/>
    </source>
</evidence>
<evidence type="ECO:0000313" key="3">
    <source>
        <dbReference type="Proteomes" id="UP000199088"/>
    </source>
</evidence>
<name>A0A1H0PFP1_9ACTN</name>
<reference evidence="3" key="1">
    <citation type="submission" date="2016-10" db="EMBL/GenBank/DDBJ databases">
        <authorList>
            <person name="Varghese N."/>
            <person name="Submissions S."/>
        </authorList>
    </citation>
    <scope>NUCLEOTIDE SEQUENCE [LARGE SCALE GENOMIC DNA]</scope>
    <source>
        <strain evidence="3">DSM 45843</strain>
    </source>
</reference>
<protein>
    <submittedName>
        <fullName evidence="2">Uncharacterized protein</fullName>
    </submittedName>
</protein>
<dbReference type="RefSeq" id="WP_091246746.1">
    <property type="nucleotide sequence ID" value="NZ_FNIR01000009.1"/>
</dbReference>
<feature type="signal peptide" evidence="1">
    <location>
        <begin position="1"/>
        <end position="21"/>
    </location>
</feature>
<proteinExistence type="predicted"/>
<sequence>MRTRRLPVALTALAATAVVLAGCSSSPDDDTDAAERTSPLSVYLDAVYGGDLSDEELQAQYDDQNARVEEMVASCMQDEGFEYIPNTTNGGVVYSGDENVYEPDDRDWVSQYGYGAINYPGRDEQSSDPGQEYVDPNADYVASLSESEQQAFNESLYGPQPTEEEQAAMEDGSYEYDPANAGCYGAAQQEVYEADDLSQSEEFAPLFEEINSLYEDSQNSPELTALDAEWAACMDAAGHPGFTTQFDAQNSIYDAQNELWNAVPVDDEGMSTGEPDQAAMDALGEEEITLALADLDCREETDYRQRAEDIQFAVEEQFVADHKTELEALRAAAEQD</sequence>
<gene>
    <name evidence="2" type="ORF">SAMN05660199_03080</name>
</gene>